<keyword evidence="2 3" id="KW-0808">Transferase</keyword>
<dbReference type="PANTHER" id="PTHR11712">
    <property type="entry name" value="POLYKETIDE SYNTHASE-RELATED"/>
    <property type="match status" value="1"/>
</dbReference>
<dbReference type="SUPFAM" id="SSF53901">
    <property type="entry name" value="Thiolase-like"/>
    <property type="match status" value="2"/>
</dbReference>
<name>A0ABW2CH92_9ACTN</name>
<evidence type="ECO:0000313" key="5">
    <source>
        <dbReference type="EMBL" id="MFC6880904.1"/>
    </source>
</evidence>
<dbReference type="Gene3D" id="3.40.47.10">
    <property type="match status" value="1"/>
</dbReference>
<evidence type="ECO:0000256" key="1">
    <source>
        <dbReference type="ARBA" id="ARBA00008467"/>
    </source>
</evidence>
<dbReference type="Proteomes" id="UP001596380">
    <property type="component" value="Unassembled WGS sequence"/>
</dbReference>
<evidence type="ECO:0000256" key="2">
    <source>
        <dbReference type="ARBA" id="ARBA00022679"/>
    </source>
</evidence>
<reference evidence="6" key="1">
    <citation type="journal article" date="2019" name="Int. J. Syst. Evol. Microbiol.">
        <title>The Global Catalogue of Microorganisms (GCM) 10K type strain sequencing project: providing services to taxonomists for standard genome sequencing and annotation.</title>
        <authorList>
            <consortium name="The Broad Institute Genomics Platform"/>
            <consortium name="The Broad Institute Genome Sequencing Center for Infectious Disease"/>
            <person name="Wu L."/>
            <person name="Ma J."/>
        </authorList>
    </citation>
    <scope>NUCLEOTIDE SEQUENCE [LARGE SCALE GENOMIC DNA]</scope>
    <source>
        <strain evidence="6">JCM 3369</strain>
    </source>
</reference>
<evidence type="ECO:0000256" key="3">
    <source>
        <dbReference type="RuleBase" id="RU003694"/>
    </source>
</evidence>
<evidence type="ECO:0000259" key="4">
    <source>
        <dbReference type="PROSITE" id="PS52004"/>
    </source>
</evidence>
<dbReference type="SMART" id="SM00825">
    <property type="entry name" value="PKS_KS"/>
    <property type="match status" value="1"/>
</dbReference>
<dbReference type="RefSeq" id="WP_160826376.1">
    <property type="nucleotide sequence ID" value="NZ_JBHSXE010000001.1"/>
</dbReference>
<evidence type="ECO:0000313" key="6">
    <source>
        <dbReference type="Proteomes" id="UP001596380"/>
    </source>
</evidence>
<dbReference type="InterPro" id="IPR016039">
    <property type="entry name" value="Thiolase-like"/>
</dbReference>
<dbReference type="InterPro" id="IPR014031">
    <property type="entry name" value="Ketoacyl_synth_C"/>
</dbReference>
<dbReference type="Pfam" id="PF02801">
    <property type="entry name" value="Ketoacyl-synt_C"/>
    <property type="match status" value="1"/>
</dbReference>
<protein>
    <submittedName>
        <fullName evidence="5">Beta-ketoacyl synthase N-terminal-like domain-containing protein</fullName>
    </submittedName>
</protein>
<keyword evidence="6" id="KW-1185">Reference proteome</keyword>
<dbReference type="EMBL" id="JBHSXS010000006">
    <property type="protein sequence ID" value="MFC6880904.1"/>
    <property type="molecule type" value="Genomic_DNA"/>
</dbReference>
<proteinExistence type="inferred from homology"/>
<feature type="domain" description="Ketosynthase family 3 (KS3)" evidence="4">
    <location>
        <begin position="1"/>
        <end position="363"/>
    </location>
</feature>
<gene>
    <name evidence="5" type="ORF">ACFQKB_14140</name>
</gene>
<comment type="caution">
    <text evidence="5">The sequence shown here is derived from an EMBL/GenBank/DDBJ whole genome shotgun (WGS) entry which is preliminary data.</text>
</comment>
<dbReference type="InterPro" id="IPR000794">
    <property type="entry name" value="Beta-ketoacyl_synthase"/>
</dbReference>
<dbReference type="PANTHER" id="PTHR11712:SF336">
    <property type="entry name" value="3-OXOACYL-[ACYL-CARRIER-PROTEIN] SYNTHASE, MITOCHONDRIAL"/>
    <property type="match status" value="1"/>
</dbReference>
<sequence>MSVLITGTGLVTPYGPGTRRFWDGLLGNALPPVRDRPGTAPFPVRGISYEIEGSPRRLAMLDLALREALADARLPSVPDGALVIRVGQGPEPGRPPDDHAAEMLDAWPWEHPLIPASCEQVHLSHACASGAVAAGLARDWLSGGLAEVAVIAGASALNGYELLGMHVSRALTASRPQPFDRARSGIALGDGAGALVLEAAGHAARRGAATDIDLAGAVSRVAAGDASSTDPEVVTDCALRAVREAGLTAPPYVHAHATGTVQGDEAEIAGLERLAERMGWDGVPVSSHKGAIGHLMHASAFPAVTAGVYALRERLAPGTPGLADPEPTRRLRLLGGAAPCDATSVLVDSFGFAGNSAALVLTRRRESEHG</sequence>
<dbReference type="InterPro" id="IPR014030">
    <property type="entry name" value="Ketoacyl_synth_N"/>
</dbReference>
<accession>A0ABW2CH92</accession>
<comment type="similarity">
    <text evidence="1 3">Belongs to the thiolase-like superfamily. Beta-ketoacyl-ACP synthases family.</text>
</comment>
<dbReference type="InterPro" id="IPR020841">
    <property type="entry name" value="PKS_Beta-ketoAc_synthase_dom"/>
</dbReference>
<organism evidence="5 6">
    <name type="scientific">Actinomadura yumaensis</name>
    <dbReference type="NCBI Taxonomy" id="111807"/>
    <lineage>
        <taxon>Bacteria</taxon>
        <taxon>Bacillati</taxon>
        <taxon>Actinomycetota</taxon>
        <taxon>Actinomycetes</taxon>
        <taxon>Streptosporangiales</taxon>
        <taxon>Thermomonosporaceae</taxon>
        <taxon>Actinomadura</taxon>
    </lineage>
</organism>
<dbReference type="Pfam" id="PF00109">
    <property type="entry name" value="ketoacyl-synt"/>
    <property type="match status" value="1"/>
</dbReference>
<dbReference type="PROSITE" id="PS52004">
    <property type="entry name" value="KS3_2"/>
    <property type="match status" value="1"/>
</dbReference>